<keyword evidence="3" id="KW-0472">Membrane</keyword>
<feature type="region of interest" description="Disordered" evidence="2">
    <location>
        <begin position="670"/>
        <end position="734"/>
    </location>
</feature>
<evidence type="ECO:0000256" key="2">
    <source>
        <dbReference type="SAM" id="MobiDB-lite"/>
    </source>
</evidence>
<reference evidence="6 7" key="1">
    <citation type="journal article" date="2019" name="Int. J. Syst. Evol. Microbiol.">
        <title>The Global Catalogue of Microorganisms (GCM) 10K type strain sequencing project: providing services to taxonomists for standard genome sequencing and annotation.</title>
        <authorList>
            <consortium name="The Broad Institute Genomics Platform"/>
            <consortium name="The Broad Institute Genome Sequencing Center for Infectious Disease"/>
            <person name="Wu L."/>
            <person name="Ma J."/>
        </authorList>
    </citation>
    <scope>NUCLEOTIDE SEQUENCE [LARGE SCALE GENOMIC DNA]</scope>
    <source>
        <strain evidence="6 7">CGMCC 1.12285</strain>
    </source>
</reference>
<feature type="domain" description="DUF7827" evidence="5">
    <location>
        <begin position="277"/>
        <end position="395"/>
    </location>
</feature>
<feature type="compositionally biased region" description="Polar residues" evidence="2">
    <location>
        <begin position="17"/>
        <end position="26"/>
    </location>
</feature>
<evidence type="ECO:0000259" key="4">
    <source>
        <dbReference type="Pfam" id="PF18204"/>
    </source>
</evidence>
<dbReference type="RefSeq" id="WP_379818269.1">
    <property type="nucleotide sequence ID" value="NZ_JBHUDH010000049.1"/>
</dbReference>
<evidence type="ECO:0000256" key="3">
    <source>
        <dbReference type="SAM" id="Phobius"/>
    </source>
</evidence>
<sequence>MSSNISSSNQNVQNGNLTFDASPSSSNKTAYFDISSLEVDYPSVDSNTTTELRVSITDSGGQNLDTSLTSLTIVDTSDTSDQNASVVNGSIVYQGQQVKAIGFERNKDVILSTGTAAEPGTFQNRYTANADGNITFSTSNLETGQNYFLQGNDGNGDTAGFQVVNHQFSIDLEDSEIGNAGGTTTTTATFDSNRQSFTTYVSAENLSADEVENILDDGFTTTTLRDLNDDGTDDAVEVVVDRSQEYTLNASGIDAGDYTLEFDVADTTTTISTNITVTDVGAGEASFTDSSFTVDQGDVAEINISLDGAATGTSGTLVIGLEDSEGYQANVTFTDGNADGQVVVEFNTYAAGNATNGTVVEAASEDDSVTFNASTNQTMIGEILAQGDYTLSVSTSGEASTTVDQPQDLGALAIGPRSTDDMQLWTAPSGADLNADDENGITESDLATLIDDGVITEDDTITSGDLVVHQVSATGLEGLVQAEGNLSAALGNGLSLSIMQTNPVQNQEPKEINLSASSGALTLVEGDGAYYIVANTGNLVLEDDTKNIVAGDKFKATFTVTDNRLLRSADTEDHQSVNATFTVEAPSTELDSDVVEVTADSGQTVSGTTNYAPGTELTIRVRSTSDVSPGFFNTDTVTVQSDGTFSGSFDFSEQSAGDTFDVTVRKGGTQVASADGEVVESVSEETPTATATEQPDTETETATATATEAPDTETEAPDTETEEPDTETTTTTTPGFGVAVALVALLAAALLAGRRE</sequence>
<keyword evidence="7" id="KW-1185">Reference proteome</keyword>
<dbReference type="NCBIfam" id="TIGR04126">
    <property type="entry name" value="PGF_CTERM"/>
    <property type="match status" value="1"/>
</dbReference>
<evidence type="ECO:0000256" key="1">
    <source>
        <dbReference type="ARBA" id="ARBA00022729"/>
    </source>
</evidence>
<keyword evidence="3" id="KW-1133">Transmembrane helix</keyword>
<dbReference type="InterPro" id="IPR057149">
    <property type="entry name" value="DUF7827"/>
</dbReference>
<keyword evidence="1" id="KW-0732">Signal</keyword>
<feature type="compositionally biased region" description="Low complexity" evidence="2">
    <location>
        <begin position="684"/>
        <end position="709"/>
    </location>
</feature>
<feature type="region of interest" description="Disordered" evidence="2">
    <location>
        <begin position="1"/>
        <end position="26"/>
    </location>
</feature>
<accession>A0ABD6B5G5</accession>
<feature type="compositionally biased region" description="Low complexity" evidence="2">
    <location>
        <begin position="1"/>
        <end position="16"/>
    </location>
</feature>
<feature type="transmembrane region" description="Helical" evidence="3">
    <location>
        <begin position="735"/>
        <end position="753"/>
    </location>
</feature>
<dbReference type="InterPro" id="IPR026371">
    <property type="entry name" value="PGF_CTERM"/>
</dbReference>
<dbReference type="NCBIfam" id="NF045517">
    <property type="entry name" value="halo_surf_dom"/>
    <property type="match status" value="1"/>
</dbReference>
<gene>
    <name evidence="6" type="ORF">ACFR9S_05725</name>
</gene>
<protein>
    <submittedName>
        <fullName evidence="6">BGTF surface domain-containing protein</fullName>
    </submittedName>
</protein>
<dbReference type="GO" id="GO:0030115">
    <property type="term" value="C:S-layer"/>
    <property type="evidence" value="ECO:0007669"/>
    <property type="project" value="UniProtKB-SubCell"/>
</dbReference>
<evidence type="ECO:0000313" key="7">
    <source>
        <dbReference type="Proteomes" id="UP001597111"/>
    </source>
</evidence>
<dbReference type="Pfam" id="PF18204">
    <property type="entry name" value="PGF-CTERM"/>
    <property type="match status" value="1"/>
</dbReference>
<dbReference type="AlphaFoldDB" id="A0ABD6B5G5"/>
<comment type="caution">
    <text evidence="6">The sequence shown here is derived from an EMBL/GenBank/DDBJ whole genome shotgun (WGS) entry which is preliminary data.</text>
</comment>
<dbReference type="Pfam" id="PF25162">
    <property type="entry name" value="DUF7827"/>
    <property type="match status" value="1"/>
</dbReference>
<proteinExistence type="predicted"/>
<evidence type="ECO:0000259" key="5">
    <source>
        <dbReference type="Pfam" id="PF25162"/>
    </source>
</evidence>
<keyword evidence="3" id="KW-0812">Transmembrane</keyword>
<feature type="domain" description="PGF-CTERM archaeal protein-sorting signal" evidence="4">
    <location>
        <begin position="733"/>
        <end position="755"/>
    </location>
</feature>
<dbReference type="GO" id="GO:0005886">
    <property type="term" value="C:plasma membrane"/>
    <property type="evidence" value="ECO:0007669"/>
    <property type="project" value="UniProtKB-SubCell"/>
</dbReference>
<name>A0ABD6B5G5_9EURY</name>
<dbReference type="EMBL" id="JBHUDH010000049">
    <property type="protein sequence ID" value="MFD1525806.1"/>
    <property type="molecule type" value="Genomic_DNA"/>
</dbReference>
<evidence type="ECO:0000313" key="6">
    <source>
        <dbReference type="EMBL" id="MFD1525806.1"/>
    </source>
</evidence>
<dbReference type="Proteomes" id="UP001597111">
    <property type="component" value="Unassembled WGS sequence"/>
</dbReference>
<organism evidence="6 7">
    <name type="scientific">Halolamina salina</name>
    <dbReference type="NCBI Taxonomy" id="1220023"/>
    <lineage>
        <taxon>Archaea</taxon>
        <taxon>Methanobacteriati</taxon>
        <taxon>Methanobacteriota</taxon>
        <taxon>Stenosarchaea group</taxon>
        <taxon>Halobacteria</taxon>
        <taxon>Halobacteriales</taxon>
        <taxon>Haloferacaceae</taxon>
    </lineage>
</organism>
<feature type="compositionally biased region" description="Acidic residues" evidence="2">
    <location>
        <begin position="710"/>
        <end position="726"/>
    </location>
</feature>